<dbReference type="InterPro" id="IPR000184">
    <property type="entry name" value="Bac_surfAg_D15"/>
</dbReference>
<dbReference type="RefSeq" id="WP_036750222.1">
    <property type="nucleotide sequence ID" value="NZ_JAGSGC010000001.1"/>
</dbReference>
<name>A0A066RTU8_9GAMM</name>
<evidence type="ECO:0000256" key="9">
    <source>
        <dbReference type="ARBA" id="ARBA00033063"/>
    </source>
</evidence>
<feature type="domain" description="POTRA" evidence="13">
    <location>
        <begin position="109"/>
        <end position="186"/>
    </location>
</feature>
<evidence type="ECO:0000256" key="2">
    <source>
        <dbReference type="ARBA" id="ARBA00010248"/>
    </source>
</evidence>
<evidence type="ECO:0000256" key="10">
    <source>
        <dbReference type="ARBA" id="ARBA00093548"/>
    </source>
</evidence>
<comment type="similarity">
    <text evidence="2">Belongs to the TamA family.</text>
</comment>
<keyword evidence="5" id="KW-0812">Transmembrane</keyword>
<feature type="domain" description="TamA POTRA" evidence="14">
    <location>
        <begin position="29"/>
        <end position="100"/>
    </location>
</feature>
<dbReference type="GO" id="GO:0097347">
    <property type="term" value="C:TAM protein secretion complex"/>
    <property type="evidence" value="ECO:0007669"/>
    <property type="project" value="TreeGrafter"/>
</dbReference>
<dbReference type="OrthoDB" id="9769707at2"/>
<comment type="subcellular location">
    <subcellularLocation>
        <location evidence="1">Cell outer membrane</location>
    </subcellularLocation>
</comment>
<gene>
    <name evidence="15" type="ORF">EA58_06250</name>
</gene>
<dbReference type="STRING" id="1654360.EA58_06250"/>
<organism evidence="15 16">
    <name type="scientific">Photobacterium galatheae</name>
    <dbReference type="NCBI Taxonomy" id="1654360"/>
    <lineage>
        <taxon>Bacteria</taxon>
        <taxon>Pseudomonadati</taxon>
        <taxon>Pseudomonadota</taxon>
        <taxon>Gammaproteobacteria</taxon>
        <taxon>Vibrionales</taxon>
        <taxon>Vibrionaceae</taxon>
        <taxon>Photobacterium</taxon>
    </lineage>
</organism>
<comment type="subunit">
    <text evidence="10">Interacts with TamB to form the translocation and assembly module (TAM).</text>
</comment>
<evidence type="ECO:0000256" key="4">
    <source>
        <dbReference type="ARBA" id="ARBA00022452"/>
    </source>
</evidence>
<evidence type="ECO:0000313" key="16">
    <source>
        <dbReference type="Proteomes" id="UP000027192"/>
    </source>
</evidence>
<dbReference type="GO" id="GO:0009279">
    <property type="term" value="C:cell outer membrane"/>
    <property type="evidence" value="ECO:0007669"/>
    <property type="project" value="UniProtKB-SubCell"/>
</dbReference>
<dbReference type="AlphaFoldDB" id="A0A066RTU8"/>
<reference evidence="15 16" key="1">
    <citation type="submission" date="2014-04" db="EMBL/GenBank/DDBJ databases">
        <title>Draft genome sequence of Photobacterium halotolerans S2753: a solonamide, ngercheumicin and holomycin producer.</title>
        <authorList>
            <person name="Machado H.R."/>
            <person name="Gram L."/>
        </authorList>
    </citation>
    <scope>NUCLEOTIDE SEQUENCE [LARGE SCALE GENOMIC DNA]</scope>
    <source>
        <strain evidence="15 16">S2753</strain>
    </source>
</reference>
<dbReference type="PANTHER" id="PTHR12815:SF47">
    <property type="entry name" value="TRANSLOCATION AND ASSEMBLY MODULE SUBUNIT TAMA"/>
    <property type="match status" value="1"/>
</dbReference>
<proteinExistence type="inferred from homology"/>
<dbReference type="InterPro" id="IPR010827">
    <property type="entry name" value="BamA/TamA_POTRA"/>
</dbReference>
<evidence type="ECO:0000256" key="1">
    <source>
        <dbReference type="ARBA" id="ARBA00004442"/>
    </source>
</evidence>
<dbReference type="Pfam" id="PF01103">
    <property type="entry name" value="Omp85"/>
    <property type="match status" value="1"/>
</dbReference>
<feature type="chain" id="PRO_5001626051" description="Translocation and assembly module subunit TamA" evidence="11">
    <location>
        <begin position="24"/>
        <end position="575"/>
    </location>
</feature>
<dbReference type="InterPro" id="IPR035243">
    <property type="entry name" value="TamA_POTRA_Dom_1"/>
</dbReference>
<keyword evidence="8" id="KW-0998">Cell outer membrane</keyword>
<keyword evidence="6 11" id="KW-0732">Signal</keyword>
<protein>
    <recommendedName>
        <fullName evidence="3">Translocation and assembly module subunit TamA</fullName>
    </recommendedName>
    <alternativeName>
        <fullName evidence="9">Autotransporter assembly factor TamA</fullName>
    </alternativeName>
</protein>
<evidence type="ECO:0000259" key="12">
    <source>
        <dbReference type="Pfam" id="PF01103"/>
    </source>
</evidence>
<evidence type="ECO:0000313" key="15">
    <source>
        <dbReference type="EMBL" id="KDM92541.1"/>
    </source>
</evidence>
<keyword evidence="4" id="KW-1134">Transmembrane beta strand</keyword>
<keyword evidence="16" id="KW-1185">Reference proteome</keyword>
<feature type="signal peptide" evidence="11">
    <location>
        <begin position="1"/>
        <end position="23"/>
    </location>
</feature>
<dbReference type="Gene3D" id="3.10.20.310">
    <property type="entry name" value="membrane protein fhac"/>
    <property type="match status" value="3"/>
</dbReference>
<evidence type="ECO:0000256" key="11">
    <source>
        <dbReference type="SAM" id="SignalP"/>
    </source>
</evidence>
<evidence type="ECO:0000256" key="7">
    <source>
        <dbReference type="ARBA" id="ARBA00023136"/>
    </source>
</evidence>
<accession>A0A066RTU8</accession>
<dbReference type="InterPro" id="IPR039910">
    <property type="entry name" value="D15-like"/>
</dbReference>
<evidence type="ECO:0000256" key="8">
    <source>
        <dbReference type="ARBA" id="ARBA00023237"/>
    </source>
</evidence>
<evidence type="ECO:0000256" key="5">
    <source>
        <dbReference type="ARBA" id="ARBA00022692"/>
    </source>
</evidence>
<feature type="domain" description="Bacterial surface antigen (D15)" evidence="12">
    <location>
        <begin position="270"/>
        <end position="572"/>
    </location>
</feature>
<dbReference type="Pfam" id="PF17243">
    <property type="entry name" value="POTRA_TamA_1"/>
    <property type="match status" value="1"/>
</dbReference>
<dbReference type="GO" id="GO:0009306">
    <property type="term" value="P:protein secretion"/>
    <property type="evidence" value="ECO:0007669"/>
    <property type="project" value="TreeGrafter"/>
</dbReference>
<evidence type="ECO:0000259" key="14">
    <source>
        <dbReference type="Pfam" id="PF17243"/>
    </source>
</evidence>
<dbReference type="EMBL" id="JMIB01000008">
    <property type="protein sequence ID" value="KDM92541.1"/>
    <property type="molecule type" value="Genomic_DNA"/>
</dbReference>
<evidence type="ECO:0000256" key="6">
    <source>
        <dbReference type="ARBA" id="ARBA00022729"/>
    </source>
</evidence>
<comment type="caution">
    <text evidence="15">The sequence shown here is derived from an EMBL/GenBank/DDBJ whole genome shotgun (WGS) entry which is preliminary data.</text>
</comment>
<evidence type="ECO:0000256" key="3">
    <source>
        <dbReference type="ARBA" id="ARBA00015419"/>
    </source>
</evidence>
<evidence type="ECO:0000259" key="13">
    <source>
        <dbReference type="Pfam" id="PF07244"/>
    </source>
</evidence>
<dbReference type="Pfam" id="PF07244">
    <property type="entry name" value="POTRA"/>
    <property type="match status" value="1"/>
</dbReference>
<keyword evidence="7" id="KW-0472">Membrane</keyword>
<dbReference type="Gene3D" id="2.40.160.50">
    <property type="entry name" value="membrane protein fhac: a member of the omp85/tpsb transporter family"/>
    <property type="match status" value="1"/>
</dbReference>
<dbReference type="Proteomes" id="UP000027192">
    <property type="component" value="Unassembled WGS sequence"/>
</dbReference>
<sequence length="575" mass="65025">MMTLFRRCLLTAAAFVVTLPACAWADMGINITGLSGSLKKNVDVYVSAIPKEDYSPSLRFRSQLETEIRTALKALGRYQPVFTYSLDEQGKDSTLTVQVDAGPKTQIAVSDIRITGEAANDLDFFVLKRDSRLEQGRTLNHGKYDAFKSGLESLALRKGYFDAKLKLSRLEVAPGRNQAFIHIEFDSGRRYKFGEIDITGSQIDEHKVRSLSPFEAGDDYLVSKVGEYNQRLSTVGWFSSIFVGGDVNELGEGTVPIRVDLEPEVKNQIETGIGYSTDVGPRLKFNWRKPWINSAGHSLNVRTEISKIQPKVEATYKIPLDNVLEDYYQLIGAIRYVDNHDTISTEYHFGVERHWRFDRAWDGVASVRLLYEDYNQGAFEQGSAFMVIPGVSVSRTRLRGGSWPTWGDKQLLKLEYSDSAFGSDHRLLKLRGRSAWIRTYAEDHRLLARLDAGTIWAETLEDIPPSMRFFIGGDNSLRGYRYESISPRDNDGQQTGGENMLASTLEYQYRLTGNWWGALFYDYGASWIDNPDWQAGAGFGIRWASPVGPIRLDFAWGLDKPDERFQLHFVLGPEL</sequence>
<dbReference type="PANTHER" id="PTHR12815">
    <property type="entry name" value="SORTING AND ASSEMBLY MACHINERY SAMM50 PROTEIN FAMILY MEMBER"/>
    <property type="match status" value="1"/>
</dbReference>